<dbReference type="GO" id="GO:0005829">
    <property type="term" value="C:cytosol"/>
    <property type="evidence" value="ECO:0007669"/>
    <property type="project" value="TreeGrafter"/>
</dbReference>
<dbReference type="eggNOG" id="KOG1867">
    <property type="taxonomic scope" value="Eukaryota"/>
</dbReference>
<evidence type="ECO:0000259" key="9">
    <source>
        <dbReference type="PROSITE" id="PS50235"/>
    </source>
</evidence>
<dbReference type="CDD" id="cd02662">
    <property type="entry name" value="Peptidase_C19F"/>
    <property type="match status" value="1"/>
</dbReference>
<dbReference type="AlphaFoldDB" id="J0WV36"/>
<comment type="similarity">
    <text evidence="2">Belongs to the peptidase C19 family.</text>
</comment>
<dbReference type="Pfam" id="PF00443">
    <property type="entry name" value="UCH"/>
    <property type="match status" value="1"/>
</dbReference>
<dbReference type="InterPro" id="IPR038765">
    <property type="entry name" value="Papain-like_cys_pep_sf"/>
</dbReference>
<dbReference type="PANTHER" id="PTHR24006">
    <property type="entry name" value="UBIQUITIN CARBOXYL-TERMINAL HYDROLASE"/>
    <property type="match status" value="1"/>
</dbReference>
<comment type="catalytic activity">
    <reaction evidence="1">
        <text>Thiol-dependent hydrolysis of ester, thioester, amide, peptide and isopeptide bonds formed by the C-terminal Gly of ubiquitin (a 76-residue protein attached to proteins as an intracellular targeting signal).</text>
        <dbReference type="EC" id="3.4.19.12"/>
    </reaction>
</comment>
<feature type="compositionally biased region" description="Low complexity" evidence="8">
    <location>
        <begin position="467"/>
        <end position="479"/>
    </location>
</feature>
<evidence type="ECO:0000256" key="5">
    <source>
        <dbReference type="ARBA" id="ARBA00022786"/>
    </source>
</evidence>
<accession>J0WV36</accession>
<proteinExistence type="inferred from homology"/>
<organism evidence="10 11">
    <name type="scientific">Auricularia subglabra (strain TFB-10046 / SS5)</name>
    <name type="common">White-rot fungus</name>
    <name type="synonym">Auricularia delicata (strain TFB10046)</name>
    <dbReference type="NCBI Taxonomy" id="717982"/>
    <lineage>
        <taxon>Eukaryota</taxon>
        <taxon>Fungi</taxon>
        <taxon>Dikarya</taxon>
        <taxon>Basidiomycota</taxon>
        <taxon>Agaricomycotina</taxon>
        <taxon>Agaricomycetes</taxon>
        <taxon>Auriculariales</taxon>
        <taxon>Auriculariaceae</taxon>
        <taxon>Auricularia</taxon>
    </lineage>
</organism>
<keyword evidence="4" id="KW-0645">Protease</keyword>
<keyword evidence="7" id="KW-0788">Thiol protease</keyword>
<dbReference type="EMBL" id="JH687850">
    <property type="protein sequence ID" value="EJD36922.1"/>
    <property type="molecule type" value="Genomic_DNA"/>
</dbReference>
<dbReference type="GO" id="GO:0004843">
    <property type="term" value="F:cysteine-type deubiquitinase activity"/>
    <property type="evidence" value="ECO:0007669"/>
    <property type="project" value="UniProtKB-EC"/>
</dbReference>
<feature type="domain" description="USP" evidence="9">
    <location>
        <begin position="1"/>
        <end position="350"/>
    </location>
</feature>
<evidence type="ECO:0000313" key="10">
    <source>
        <dbReference type="EMBL" id="EJD36922.1"/>
    </source>
</evidence>
<dbReference type="InterPro" id="IPR018200">
    <property type="entry name" value="USP_CS"/>
</dbReference>
<dbReference type="Proteomes" id="UP000006514">
    <property type="component" value="Unassembled WGS sequence"/>
</dbReference>
<dbReference type="KEGG" id="adl:AURDEDRAFT_129765"/>
<dbReference type="GO" id="GO:0006508">
    <property type="term" value="P:proteolysis"/>
    <property type="evidence" value="ECO:0007669"/>
    <property type="project" value="UniProtKB-KW"/>
</dbReference>
<sequence length="498" mass="54671">MQHQDAQELFQLVSECIKNEAGAVDKEGSRDRGFGTLLQNSERRIATSPFDGLTANRRSCVDCGYTEAVMHFAFDNWQLSVPRASSCRLEDCLADYTRIEVLTDCICRRCSMVATHNRLLHEVERLAEGRENDEAATYSKKKRGRETRKLEARVKLLLDEGRIEEDVKGLKMERVFSSASTKQAMIARPPPVLVLHLNRSMHFGTYAGKNSCHVLFPEILDLTPFTTSGQLSTRPEAPISAPPGLVSRSLTPTPASYAAPRVLYRLSAVVCHYGAHNFGHYVAFRRKPPVTNPIMLHALGCPCEACVKRGPLRDRGAPWLRISDDSVEEVPVERVLAETQGTFMLYYERIVQPQALPNASEETLRPPRPDGDADADAEQGARVERARSVARVVHAFERASRSPSVQQDASSLEPSPAPEASTSSPVHTDEAVPVQPAPVGSEDAATVVAKDIEEATTTVPNGEVPEASTPASPSTPSSSRISKRKGKLKRVSTVELRA</sequence>
<dbReference type="InterPro" id="IPR001394">
    <property type="entry name" value="Peptidase_C19_UCH"/>
</dbReference>
<dbReference type="PROSITE" id="PS00973">
    <property type="entry name" value="USP_2"/>
    <property type="match status" value="1"/>
</dbReference>
<evidence type="ECO:0000256" key="2">
    <source>
        <dbReference type="ARBA" id="ARBA00009085"/>
    </source>
</evidence>
<feature type="compositionally biased region" description="Low complexity" evidence="8">
    <location>
        <begin position="409"/>
        <end position="425"/>
    </location>
</feature>
<dbReference type="GO" id="GO:0016579">
    <property type="term" value="P:protein deubiquitination"/>
    <property type="evidence" value="ECO:0007669"/>
    <property type="project" value="InterPro"/>
</dbReference>
<keyword evidence="11" id="KW-1185">Reference proteome</keyword>
<dbReference type="SUPFAM" id="SSF54001">
    <property type="entry name" value="Cysteine proteinases"/>
    <property type="match status" value="1"/>
</dbReference>
<reference evidence="11" key="1">
    <citation type="journal article" date="2012" name="Science">
        <title>The Paleozoic origin of enzymatic lignin decomposition reconstructed from 31 fungal genomes.</title>
        <authorList>
            <person name="Floudas D."/>
            <person name="Binder M."/>
            <person name="Riley R."/>
            <person name="Barry K."/>
            <person name="Blanchette R.A."/>
            <person name="Henrissat B."/>
            <person name="Martinez A.T."/>
            <person name="Otillar R."/>
            <person name="Spatafora J.W."/>
            <person name="Yadav J.S."/>
            <person name="Aerts A."/>
            <person name="Benoit I."/>
            <person name="Boyd A."/>
            <person name="Carlson A."/>
            <person name="Copeland A."/>
            <person name="Coutinho P.M."/>
            <person name="de Vries R.P."/>
            <person name="Ferreira P."/>
            <person name="Findley K."/>
            <person name="Foster B."/>
            <person name="Gaskell J."/>
            <person name="Glotzer D."/>
            <person name="Gorecki P."/>
            <person name="Heitman J."/>
            <person name="Hesse C."/>
            <person name="Hori C."/>
            <person name="Igarashi K."/>
            <person name="Jurgens J.A."/>
            <person name="Kallen N."/>
            <person name="Kersten P."/>
            <person name="Kohler A."/>
            <person name="Kuees U."/>
            <person name="Kumar T.K.A."/>
            <person name="Kuo A."/>
            <person name="LaButti K."/>
            <person name="Larrondo L.F."/>
            <person name="Lindquist E."/>
            <person name="Ling A."/>
            <person name="Lombard V."/>
            <person name="Lucas S."/>
            <person name="Lundell T."/>
            <person name="Martin R."/>
            <person name="McLaughlin D.J."/>
            <person name="Morgenstern I."/>
            <person name="Morin E."/>
            <person name="Murat C."/>
            <person name="Nagy L.G."/>
            <person name="Nolan M."/>
            <person name="Ohm R.A."/>
            <person name="Patyshakuliyeva A."/>
            <person name="Rokas A."/>
            <person name="Ruiz-Duenas F.J."/>
            <person name="Sabat G."/>
            <person name="Salamov A."/>
            <person name="Samejima M."/>
            <person name="Schmutz J."/>
            <person name="Slot J.C."/>
            <person name="St John F."/>
            <person name="Stenlid J."/>
            <person name="Sun H."/>
            <person name="Sun S."/>
            <person name="Syed K."/>
            <person name="Tsang A."/>
            <person name="Wiebenga A."/>
            <person name="Young D."/>
            <person name="Pisabarro A."/>
            <person name="Eastwood D.C."/>
            <person name="Martin F."/>
            <person name="Cullen D."/>
            <person name="Grigoriev I.V."/>
            <person name="Hibbett D.S."/>
        </authorList>
    </citation>
    <scope>NUCLEOTIDE SEQUENCE [LARGE SCALE GENOMIC DNA]</scope>
    <source>
        <strain evidence="11">TFB10046</strain>
    </source>
</reference>
<protein>
    <recommendedName>
        <fullName evidence="3">ubiquitinyl hydrolase 1</fullName>
        <ecNumber evidence="3">3.4.19.12</ecNumber>
    </recommendedName>
</protein>
<dbReference type="InterPro" id="IPR028889">
    <property type="entry name" value="USP"/>
</dbReference>
<feature type="compositionally biased region" description="Basic residues" evidence="8">
    <location>
        <begin position="481"/>
        <end position="490"/>
    </location>
</feature>
<name>J0WV36_AURST</name>
<feature type="region of interest" description="Disordered" evidence="8">
    <location>
        <begin position="359"/>
        <end position="386"/>
    </location>
</feature>
<keyword evidence="5" id="KW-0833">Ubl conjugation pathway</keyword>
<evidence type="ECO:0000256" key="4">
    <source>
        <dbReference type="ARBA" id="ARBA00022670"/>
    </source>
</evidence>
<gene>
    <name evidence="10" type="ORF">AURDEDRAFT_129765</name>
</gene>
<dbReference type="GO" id="GO:0005634">
    <property type="term" value="C:nucleus"/>
    <property type="evidence" value="ECO:0007669"/>
    <property type="project" value="TreeGrafter"/>
</dbReference>
<evidence type="ECO:0000256" key="6">
    <source>
        <dbReference type="ARBA" id="ARBA00022801"/>
    </source>
</evidence>
<dbReference type="InParanoid" id="J0WV36"/>
<evidence type="ECO:0000256" key="3">
    <source>
        <dbReference type="ARBA" id="ARBA00012759"/>
    </source>
</evidence>
<feature type="compositionally biased region" description="Basic and acidic residues" evidence="8">
    <location>
        <begin position="362"/>
        <end position="371"/>
    </location>
</feature>
<dbReference type="OrthoDB" id="2020758at2759"/>
<dbReference type="PANTHER" id="PTHR24006:SF888">
    <property type="entry name" value="UBIQUITIN CARBOXYL-TERMINAL HYDROLASE 30"/>
    <property type="match status" value="1"/>
</dbReference>
<dbReference type="PROSITE" id="PS50235">
    <property type="entry name" value="USP_3"/>
    <property type="match status" value="1"/>
</dbReference>
<dbReference type="InterPro" id="IPR050164">
    <property type="entry name" value="Peptidase_C19"/>
</dbReference>
<dbReference type="EC" id="3.4.19.12" evidence="3"/>
<feature type="region of interest" description="Disordered" evidence="8">
    <location>
        <begin position="398"/>
        <end position="498"/>
    </location>
</feature>
<evidence type="ECO:0000313" key="11">
    <source>
        <dbReference type="Proteomes" id="UP000006514"/>
    </source>
</evidence>
<evidence type="ECO:0000256" key="7">
    <source>
        <dbReference type="ARBA" id="ARBA00022807"/>
    </source>
</evidence>
<evidence type="ECO:0000256" key="8">
    <source>
        <dbReference type="SAM" id="MobiDB-lite"/>
    </source>
</evidence>
<dbReference type="OMA" id="VNACTED"/>
<keyword evidence="6" id="KW-0378">Hydrolase</keyword>
<evidence type="ECO:0000256" key="1">
    <source>
        <dbReference type="ARBA" id="ARBA00000707"/>
    </source>
</evidence>
<dbReference type="Gene3D" id="3.90.70.10">
    <property type="entry name" value="Cysteine proteinases"/>
    <property type="match status" value="1"/>
</dbReference>